<comment type="caution">
    <text evidence="2">The sequence shown here is derived from an EMBL/GenBank/DDBJ whole genome shotgun (WGS) entry which is preliminary data.</text>
</comment>
<name>A0ABX0VZA8_9RHOB</name>
<dbReference type="RefSeq" id="WP_167638819.1">
    <property type="nucleotide sequence ID" value="NZ_JAATOP010000010.1"/>
</dbReference>
<dbReference type="InterPro" id="IPR036754">
    <property type="entry name" value="YbaK/aa-tRNA-synt-asso_dom_sf"/>
</dbReference>
<dbReference type="InterPro" id="IPR007214">
    <property type="entry name" value="YbaK/aa-tRNA-synth-assoc-dom"/>
</dbReference>
<keyword evidence="3" id="KW-1185">Reference proteome</keyword>
<dbReference type="EMBL" id="JAATOP010000010">
    <property type="protein sequence ID" value="NIY73433.1"/>
    <property type="molecule type" value="Genomic_DNA"/>
</dbReference>
<evidence type="ECO:0000313" key="3">
    <source>
        <dbReference type="Proteomes" id="UP000709466"/>
    </source>
</evidence>
<dbReference type="Gene3D" id="3.90.960.10">
    <property type="entry name" value="YbaK/aminoacyl-tRNA synthetase-associated domain"/>
    <property type="match status" value="1"/>
</dbReference>
<gene>
    <name evidence="2" type="ORF">HCZ30_13450</name>
</gene>
<protein>
    <submittedName>
        <fullName evidence="2">YbaK/EbsC family protein</fullName>
    </submittedName>
</protein>
<dbReference type="CDD" id="cd04333">
    <property type="entry name" value="ProX_deacylase"/>
    <property type="match status" value="1"/>
</dbReference>
<sequence length="157" mass="16426">MSKSVNRVQEAAKSLGLDVEVVRMPDSTRTAADAAKACGCEVGQIVKSMIFEGVESGDLKLLLVSGAHDVDLTTISDHVGEGLTRADPKRVREETGFAIGGVSPIGHLAPIATWMDDTLLSYQEVWAAAGAPNAVFRVAPDDLKAKIGAKALPLNSA</sequence>
<dbReference type="Proteomes" id="UP000709466">
    <property type="component" value="Unassembled WGS sequence"/>
</dbReference>
<evidence type="ECO:0000259" key="1">
    <source>
        <dbReference type="Pfam" id="PF04073"/>
    </source>
</evidence>
<accession>A0ABX0VZA8</accession>
<evidence type="ECO:0000313" key="2">
    <source>
        <dbReference type="EMBL" id="NIY73433.1"/>
    </source>
</evidence>
<dbReference type="SUPFAM" id="SSF55826">
    <property type="entry name" value="YbaK/ProRS associated domain"/>
    <property type="match status" value="1"/>
</dbReference>
<proteinExistence type="predicted"/>
<dbReference type="PANTHER" id="PTHR30411">
    <property type="entry name" value="CYTOPLASMIC PROTEIN"/>
    <property type="match status" value="1"/>
</dbReference>
<dbReference type="PANTHER" id="PTHR30411:SF1">
    <property type="entry name" value="CYTOPLASMIC PROTEIN"/>
    <property type="match status" value="1"/>
</dbReference>
<dbReference type="Pfam" id="PF04073">
    <property type="entry name" value="tRNA_edit"/>
    <property type="match status" value="1"/>
</dbReference>
<organism evidence="2 3">
    <name type="scientific">Marivivens donghaensis</name>
    <dbReference type="NCBI Taxonomy" id="1699413"/>
    <lineage>
        <taxon>Bacteria</taxon>
        <taxon>Pseudomonadati</taxon>
        <taxon>Pseudomonadota</taxon>
        <taxon>Alphaproteobacteria</taxon>
        <taxon>Rhodobacterales</taxon>
        <taxon>Paracoccaceae</taxon>
        <taxon>Marivivens group</taxon>
        <taxon>Marivivens</taxon>
    </lineage>
</organism>
<reference evidence="2 3" key="1">
    <citation type="submission" date="2020-03" db="EMBL/GenBank/DDBJ databases">
        <title>Bacterial isolates of synthetic phycosphere.</title>
        <authorList>
            <person name="Fu H."/>
            <person name="Moran M.A."/>
        </authorList>
    </citation>
    <scope>NUCLEOTIDE SEQUENCE [LARGE SCALE GENOMIC DNA]</scope>
    <source>
        <strain evidence="2 3">HF1</strain>
    </source>
</reference>
<feature type="domain" description="YbaK/aminoacyl-tRNA synthetase-associated" evidence="1">
    <location>
        <begin position="27"/>
        <end position="144"/>
    </location>
</feature>